<proteinExistence type="inferred from homology"/>
<dbReference type="SMART" id="SM00384">
    <property type="entry name" value="AT_hook"/>
    <property type="match status" value="8"/>
</dbReference>
<evidence type="ECO:0000256" key="9">
    <source>
        <dbReference type="SAM" id="MobiDB-lite"/>
    </source>
</evidence>
<evidence type="ECO:0000256" key="4">
    <source>
        <dbReference type="ARBA" id="ARBA00023015"/>
    </source>
</evidence>
<feature type="domain" description="RING-type" evidence="10">
    <location>
        <begin position="870"/>
        <end position="916"/>
    </location>
</feature>
<comment type="similarity">
    <text evidence="2">Belongs to the JARID1 histone demethylase family.</text>
</comment>
<feature type="domain" description="JmjC" evidence="11">
    <location>
        <begin position="1268"/>
        <end position="1664"/>
    </location>
</feature>
<dbReference type="Gene3D" id="2.60.120.650">
    <property type="entry name" value="Cupin"/>
    <property type="match status" value="2"/>
</dbReference>
<dbReference type="GO" id="GO:0008270">
    <property type="term" value="F:zinc ion binding"/>
    <property type="evidence" value="ECO:0007669"/>
    <property type="project" value="UniProtKB-KW"/>
</dbReference>
<keyword evidence="4" id="KW-0805">Transcription regulation</keyword>
<evidence type="ECO:0000256" key="8">
    <source>
        <dbReference type="PROSITE-ProRule" id="PRU01002"/>
    </source>
</evidence>
<evidence type="ECO:0000259" key="10">
    <source>
        <dbReference type="PROSITE" id="PS50089"/>
    </source>
</evidence>
<sequence>MDETGDDESRRCSRNGSGGWRCKEQALPGKTHCERHHEYYKSRNSSSFVEKNGGIRNGVVVDDHDNGGKGLFGGDDHGVVEGFGGVFGDVEVNGGVNAGIGRERFNLWQQGDGQQGGRFEQASGNLGQFLGDGVEFVGGFVEDRNRAVGLGQQWGGVGVFGNGGGVSGVGKDDHGNGVDGVCGNDSPGFGSDGINGLIGEGGCFGNLYDRSFQALLSQGRVCDEDVNLTGGGTSFQGLGGESAYDFRGVGNLSQCGKFEGEKNVGSILTVPESSNKMGAFGVEEGMEMLLSGGVSINEEARGEALKPLAKRGRPKGSKNKIKKKEVDLVTNGETVCGSANVGTTVEILETEKSVFSGKADQEGVDMGDIARTKKRGQPEDWKRGRHIILAVGYEIDGVGEITGPMERGRKSKGSVNEEKNVEEVSSEVAGAGEIARPKKLGRMEASKCGKEIVVEVSNDVGGEIVRRKKRGRPKGSKCGKEIVLEVNNEVVGAEVIIEVAGAGEIARPKKLGRLEGSKCGKEIVVEVSNDVAGEIVRPKKRGRPKGSKCGKEIVVEVNHEVAGAGEIARSKKRGRPKGYKCQKEIVIKRGRPKGTKNKKKILEDQELHVQTLVQDEVQNVKPKLGRPKGSKNKKKNIAGEDGNKLHKEKKRRGWPKGFCLKPKEIAARLDEKIERRGRPKGSGMKPKETAVQLDAKIERRGRPKGAGKKPKEIVVRLDTKIERRGRPKGSGKKQKEVASQLALQIESQKSTRVDGALSTIVPHKHIQEESISPLKDPVNKEEKSDFVLECSKDSGIEKITKGLMSKSGDVHKRCSERLRTLLTDHKNSQDVEVEETFCENEVEEAIDHELESSDLMGEPETKKEPRNLRCHQCWKKSRTGIVVCTKCKRKKYCYECIAKWYQDKTREEIETACPFCLDYCNCRLCLKKTISTMNGNGEADADVKLQKLFYLLKKTLPLLQHIQREQKSELEVEASIHGSLMVEEKDILQAAVDDDDRVYCDNCNTSIVNFHRSCVNPYCRYDLCLTCCTELRNGVHSKDIPASGGNEEMVNTPPETIAWRAETNGSIPCPPKARGGCGTATLSLRRLFKANWIEKLTRDAEELTIKYQPPIVDLSLECSECRSFEEDAAHNSARKAASRETGHDNLLYCPDAIEIGDTEFDHFQRHWIRGEPVIVRNVYKKGSGLSWDPMVMWRAFRLAKNILKDEADTFKAIDCLDWCEVQVNAFQFFKGYLTGRRYRNGWPEMLKLKDWPPTNFFEDCLPRHGAEFTAMLPFSDYTHPKSGILNLATKLPTVLKPDLGPKTYIAYGALEELSRGDSVTKLHCDISDAVNILTHTADVKTPAWQSKIIKKLKKKYEVEDMRELYGLDSKAAGSRGRKRKKRRVGVTVDLKISEKEDINGRDSTLLESQEKEDKLDREACVQEFSESTKSKLDLNVSNQEVIDSPRFQQFDLNSLDSNFLVPRNDCESMLYDNVEQRCSRPRDGSCKGNTSVIDNQPCGGTKETTFVNGLDSSDISSSDIETDKIESVENEMPSNNLCGNDVHLETQYGSAVWDIFRRQDVPKLTEYLNKHHREFRHITSLPVNFVIHPIHDQHFYLNEKHKKQLKLEYGVEPWTFEQHLGEAVFIPAGCPHQVRNRKPCIKVAMDFVSPENVNECVRLTEEFRLLPKYHRSKEDKLEIKKMALYAADVAIAEATKLMNLKSAINNFLTNNSQQKQFYCCLLVLFILILTILEELVNVM</sequence>
<keyword evidence="7" id="KW-0863">Zinc-finger</keyword>
<dbReference type="CDD" id="cd02208">
    <property type="entry name" value="cupin_RmlC-like"/>
    <property type="match status" value="1"/>
</dbReference>
<evidence type="ECO:0000256" key="6">
    <source>
        <dbReference type="ARBA" id="ARBA00023242"/>
    </source>
</evidence>
<dbReference type="InterPro" id="IPR003347">
    <property type="entry name" value="JmjC_dom"/>
</dbReference>
<protein>
    <submittedName>
        <fullName evidence="13">Putative transcription factor interactor and regulator C3H-WRC/GRF family</fullName>
    </submittedName>
</protein>
<dbReference type="Pfam" id="PF02373">
    <property type="entry name" value="JmjC"/>
    <property type="match status" value="1"/>
</dbReference>
<dbReference type="InterPro" id="IPR014977">
    <property type="entry name" value="WRC_dom"/>
</dbReference>
<evidence type="ECO:0000256" key="1">
    <source>
        <dbReference type="ARBA" id="ARBA00004123"/>
    </source>
</evidence>
<dbReference type="InterPro" id="IPR001841">
    <property type="entry name" value="Znf_RING"/>
</dbReference>
<feature type="compositionally biased region" description="Basic residues" evidence="9">
    <location>
        <begin position="623"/>
        <end position="636"/>
    </location>
</feature>
<dbReference type="GO" id="GO:0005634">
    <property type="term" value="C:nucleus"/>
    <property type="evidence" value="ECO:0007669"/>
    <property type="project" value="UniProtKB-SubCell"/>
</dbReference>
<dbReference type="PANTHER" id="PTHR12549:SF38">
    <property type="entry name" value="JMJC DOMAIN-CONTAINING HISTONE DEMETHYLASE 2, ISOFORM A"/>
    <property type="match status" value="1"/>
</dbReference>
<feature type="compositionally biased region" description="Basic and acidic residues" evidence="9">
    <location>
        <begin position="661"/>
        <end position="676"/>
    </location>
</feature>
<keyword evidence="7" id="KW-0862">Zinc</keyword>
<keyword evidence="5" id="KW-0804">Transcription</keyword>
<feature type="region of interest" description="Disordered" evidence="9">
    <location>
        <begin position="617"/>
        <end position="712"/>
    </location>
</feature>
<evidence type="ECO:0000313" key="14">
    <source>
        <dbReference type="Proteomes" id="UP000265566"/>
    </source>
</evidence>
<dbReference type="GO" id="GO:0003677">
    <property type="term" value="F:DNA binding"/>
    <property type="evidence" value="ECO:0007669"/>
    <property type="project" value="InterPro"/>
</dbReference>
<evidence type="ECO:0000256" key="7">
    <source>
        <dbReference type="PROSITE-ProRule" id="PRU00175"/>
    </source>
</evidence>
<dbReference type="Proteomes" id="UP000265566">
    <property type="component" value="Chromosome 1"/>
</dbReference>
<comment type="subcellular location">
    <subcellularLocation>
        <location evidence="1">Nucleus</location>
    </subcellularLocation>
</comment>
<dbReference type="Gramene" id="rna95">
    <property type="protein sequence ID" value="RHN76725.1"/>
    <property type="gene ID" value="gene95"/>
</dbReference>
<organism evidence="13 14">
    <name type="scientific">Medicago truncatula</name>
    <name type="common">Barrel medic</name>
    <name type="synonym">Medicago tribuloides</name>
    <dbReference type="NCBI Taxonomy" id="3880"/>
    <lineage>
        <taxon>Eukaryota</taxon>
        <taxon>Viridiplantae</taxon>
        <taxon>Streptophyta</taxon>
        <taxon>Embryophyta</taxon>
        <taxon>Tracheophyta</taxon>
        <taxon>Spermatophyta</taxon>
        <taxon>Magnoliopsida</taxon>
        <taxon>eudicotyledons</taxon>
        <taxon>Gunneridae</taxon>
        <taxon>Pentapetalae</taxon>
        <taxon>rosids</taxon>
        <taxon>fabids</taxon>
        <taxon>Fabales</taxon>
        <taxon>Fabaceae</taxon>
        <taxon>Papilionoideae</taxon>
        <taxon>50 kb inversion clade</taxon>
        <taxon>NPAAA clade</taxon>
        <taxon>Hologalegina</taxon>
        <taxon>IRL clade</taxon>
        <taxon>Trifolieae</taxon>
        <taxon>Medicago</taxon>
    </lineage>
</organism>
<evidence type="ECO:0000256" key="2">
    <source>
        <dbReference type="ARBA" id="ARBA00006801"/>
    </source>
</evidence>
<feature type="region of interest" description="Disordered" evidence="9">
    <location>
        <begin position="1"/>
        <end position="20"/>
    </location>
</feature>
<keyword evidence="3" id="KW-0479">Metal-binding</keyword>
<dbReference type="SMART" id="SM00558">
    <property type="entry name" value="JmjC"/>
    <property type="match status" value="1"/>
</dbReference>
<feature type="region of interest" description="Disordered" evidence="9">
    <location>
        <begin position="404"/>
        <end position="424"/>
    </location>
</feature>
<name>A0A396JK95_MEDTR</name>
<comment type="caution">
    <text evidence="13">The sequence shown here is derived from an EMBL/GenBank/DDBJ whole genome shotgun (WGS) entry which is preliminary data.</text>
</comment>
<comment type="caution">
    <text evidence="8">Lacks conserved residue(s) required for the propagation of feature annotation.</text>
</comment>
<feature type="domain" description="WRC" evidence="12">
    <location>
        <begin position="6"/>
        <end position="50"/>
    </location>
</feature>
<dbReference type="PROSITE" id="PS50089">
    <property type="entry name" value="ZF_RING_2"/>
    <property type="match status" value="1"/>
</dbReference>
<evidence type="ECO:0000259" key="11">
    <source>
        <dbReference type="PROSITE" id="PS51184"/>
    </source>
</evidence>
<dbReference type="PROSITE" id="PS51667">
    <property type="entry name" value="WRC"/>
    <property type="match status" value="1"/>
</dbReference>
<accession>A0A396JK95</accession>
<evidence type="ECO:0000256" key="5">
    <source>
        <dbReference type="ARBA" id="ARBA00023163"/>
    </source>
</evidence>
<dbReference type="InterPro" id="IPR018866">
    <property type="entry name" value="Znf-4CXXC_R1"/>
</dbReference>
<dbReference type="PROSITE" id="PS51184">
    <property type="entry name" value="JMJC"/>
    <property type="match status" value="1"/>
</dbReference>
<dbReference type="InterPro" id="IPR017956">
    <property type="entry name" value="AT_hook_DNA-bd_motif"/>
</dbReference>
<evidence type="ECO:0000256" key="3">
    <source>
        <dbReference type="ARBA" id="ARBA00022723"/>
    </source>
</evidence>
<reference evidence="14" key="1">
    <citation type="journal article" date="2018" name="Nat. Plants">
        <title>Whole-genome landscape of Medicago truncatula symbiotic genes.</title>
        <authorList>
            <person name="Pecrix Y."/>
            <person name="Staton S.E."/>
            <person name="Sallet E."/>
            <person name="Lelandais-Briere C."/>
            <person name="Moreau S."/>
            <person name="Carrere S."/>
            <person name="Blein T."/>
            <person name="Jardinaud M.F."/>
            <person name="Latrasse D."/>
            <person name="Zouine M."/>
            <person name="Zahm M."/>
            <person name="Kreplak J."/>
            <person name="Mayjonade B."/>
            <person name="Satge C."/>
            <person name="Perez M."/>
            <person name="Cauet S."/>
            <person name="Marande W."/>
            <person name="Chantry-Darmon C."/>
            <person name="Lopez-Roques C."/>
            <person name="Bouchez O."/>
            <person name="Berard A."/>
            <person name="Debelle F."/>
            <person name="Munos S."/>
            <person name="Bendahmane A."/>
            <person name="Berges H."/>
            <person name="Niebel A."/>
            <person name="Buitink J."/>
            <person name="Frugier F."/>
            <person name="Benhamed M."/>
            <person name="Crespi M."/>
            <person name="Gouzy J."/>
            <person name="Gamas P."/>
        </authorList>
    </citation>
    <scope>NUCLEOTIDE SEQUENCE [LARGE SCALE GENOMIC DNA]</scope>
    <source>
        <strain evidence="14">cv. Jemalong A17</strain>
    </source>
</reference>
<evidence type="ECO:0000259" key="12">
    <source>
        <dbReference type="PROSITE" id="PS51667"/>
    </source>
</evidence>
<gene>
    <name evidence="13" type="ORF">MtrunA17_Chr1g0147021</name>
</gene>
<keyword evidence="6" id="KW-0539">Nucleus</keyword>
<evidence type="ECO:0000313" key="13">
    <source>
        <dbReference type="EMBL" id="RHN76725.1"/>
    </source>
</evidence>
<dbReference type="PANTHER" id="PTHR12549">
    <property type="entry name" value="JMJC DOMAIN-CONTAINING HISTONE DEMETHYLATION PROTEIN"/>
    <property type="match status" value="1"/>
</dbReference>
<dbReference type="SUPFAM" id="SSF51197">
    <property type="entry name" value="Clavaminate synthase-like"/>
    <property type="match status" value="1"/>
</dbReference>
<dbReference type="Pfam" id="PF10497">
    <property type="entry name" value="zf-4CXXC_R1"/>
    <property type="match status" value="1"/>
</dbReference>
<dbReference type="EMBL" id="PSQE01000001">
    <property type="protein sequence ID" value="RHN76725.1"/>
    <property type="molecule type" value="Genomic_DNA"/>
</dbReference>
<dbReference type="InterPro" id="IPR045109">
    <property type="entry name" value="LSDs-like"/>
</dbReference>
<dbReference type="GO" id="GO:0032454">
    <property type="term" value="F:histone H3K9 demethylase activity"/>
    <property type="evidence" value="ECO:0007669"/>
    <property type="project" value="InterPro"/>
</dbReference>